<dbReference type="InterPro" id="IPR052365">
    <property type="entry name" value="THEM4/THEM5_acyl-CoA_thioest"/>
</dbReference>
<evidence type="ECO:0000256" key="9">
    <source>
        <dbReference type="ARBA" id="ARBA00022946"/>
    </source>
</evidence>
<feature type="compositionally biased region" description="Pro residues" evidence="24">
    <location>
        <begin position="1"/>
        <end position="10"/>
    </location>
</feature>
<evidence type="ECO:0000256" key="14">
    <source>
        <dbReference type="ARBA" id="ARBA00037002"/>
    </source>
</evidence>
<evidence type="ECO:0000256" key="15">
    <source>
        <dbReference type="ARBA" id="ARBA00038456"/>
    </source>
</evidence>
<proteinExistence type="inferred from homology"/>
<keyword evidence="6" id="KW-0053">Apoptosis</keyword>
<evidence type="ECO:0000256" key="5">
    <source>
        <dbReference type="ARBA" id="ARBA00022490"/>
    </source>
</evidence>
<dbReference type="GO" id="GO:0016787">
    <property type="term" value="F:hydrolase activity"/>
    <property type="evidence" value="ECO:0007669"/>
    <property type="project" value="UniProtKB-KW"/>
</dbReference>
<evidence type="ECO:0000256" key="7">
    <source>
        <dbReference type="ARBA" id="ARBA00022801"/>
    </source>
</evidence>
<dbReference type="STRING" id="452652.KSE_59980"/>
<evidence type="ECO:0000256" key="6">
    <source>
        <dbReference type="ARBA" id="ARBA00022703"/>
    </source>
</evidence>
<evidence type="ECO:0000256" key="10">
    <source>
        <dbReference type="ARBA" id="ARBA00023098"/>
    </source>
</evidence>
<dbReference type="EC" id="3.1.2.2" evidence="16"/>
<evidence type="ECO:0000259" key="25">
    <source>
        <dbReference type="Pfam" id="PF03061"/>
    </source>
</evidence>
<feature type="compositionally biased region" description="Low complexity" evidence="24">
    <location>
        <begin position="11"/>
        <end position="70"/>
    </location>
</feature>
<keyword evidence="12" id="KW-0966">Cell projection</keyword>
<feature type="domain" description="Thioesterase" evidence="25">
    <location>
        <begin position="218"/>
        <end position="293"/>
    </location>
</feature>
<dbReference type="GO" id="GO:0005737">
    <property type="term" value="C:cytoplasm"/>
    <property type="evidence" value="ECO:0007669"/>
    <property type="project" value="UniProtKB-SubCell"/>
</dbReference>
<comment type="subcellular location">
    <subcellularLocation>
        <location evidence="3">Cell projection</location>
        <location evidence="3">Ruffle membrane</location>
    </subcellularLocation>
    <subcellularLocation>
        <location evidence="2">Cytoplasm</location>
    </subcellularLocation>
    <subcellularLocation>
        <location evidence="1">Membrane</location>
        <topology evidence="1">Peripheral membrane protein</topology>
    </subcellularLocation>
</comment>
<comment type="catalytic activity">
    <reaction evidence="14">
        <text>(9Z)-octadecenoyl-CoA + H2O = (9Z)-octadecenoate + CoA + H(+)</text>
        <dbReference type="Rhea" id="RHEA:40139"/>
        <dbReference type="ChEBI" id="CHEBI:15377"/>
        <dbReference type="ChEBI" id="CHEBI:15378"/>
        <dbReference type="ChEBI" id="CHEBI:30823"/>
        <dbReference type="ChEBI" id="CHEBI:57287"/>
        <dbReference type="ChEBI" id="CHEBI:57387"/>
    </reaction>
    <physiologicalReaction direction="left-to-right" evidence="14">
        <dbReference type="Rhea" id="RHEA:40140"/>
    </physiologicalReaction>
</comment>
<dbReference type="HOGENOM" id="CLU_838831_0_0_11"/>
<dbReference type="PANTHER" id="PTHR12418">
    <property type="entry name" value="ACYL-COENZYME A THIOESTERASE THEM4"/>
    <property type="match status" value="1"/>
</dbReference>
<keyword evidence="5" id="KW-0963">Cytoplasm</keyword>
<keyword evidence="11" id="KW-0472">Membrane</keyword>
<evidence type="ECO:0000256" key="24">
    <source>
        <dbReference type="SAM" id="MobiDB-lite"/>
    </source>
</evidence>
<comment type="catalytic activity">
    <reaction evidence="21">
        <text>decanoyl-CoA + H2O = decanoate + CoA + H(+)</text>
        <dbReference type="Rhea" id="RHEA:40059"/>
        <dbReference type="ChEBI" id="CHEBI:15377"/>
        <dbReference type="ChEBI" id="CHEBI:15378"/>
        <dbReference type="ChEBI" id="CHEBI:27689"/>
        <dbReference type="ChEBI" id="CHEBI:57287"/>
        <dbReference type="ChEBI" id="CHEBI:61430"/>
    </reaction>
    <physiologicalReaction direction="left-to-right" evidence="21">
        <dbReference type="Rhea" id="RHEA:40060"/>
    </physiologicalReaction>
</comment>
<reference evidence="26 27" key="1">
    <citation type="journal article" date="2010" name="DNA Res.">
        <title>Genome sequence of Kitasatospora setae NBRC 14216T: an evolutionary snapshot of the family Streptomycetaceae.</title>
        <authorList>
            <person name="Ichikawa N."/>
            <person name="Oguchi A."/>
            <person name="Ikeda H."/>
            <person name="Ishikawa J."/>
            <person name="Kitani S."/>
            <person name="Watanabe Y."/>
            <person name="Nakamura S."/>
            <person name="Katano Y."/>
            <person name="Kishi E."/>
            <person name="Sasagawa M."/>
            <person name="Ankai A."/>
            <person name="Fukui S."/>
            <person name="Hashimoto Y."/>
            <person name="Kamata S."/>
            <person name="Otoguro M."/>
            <person name="Tanikawa S."/>
            <person name="Nihira T."/>
            <person name="Horinouchi S."/>
            <person name="Ohnishi Y."/>
            <person name="Hayakawa M."/>
            <person name="Kuzuyama T."/>
            <person name="Arisawa A."/>
            <person name="Nomoto F."/>
            <person name="Miura H."/>
            <person name="Takahashi Y."/>
            <person name="Fujita N."/>
        </authorList>
    </citation>
    <scope>NUCLEOTIDE SEQUENCE [LARGE SCALE GENOMIC DNA]</scope>
    <source>
        <strain evidence="27">ATCC 33774 / DSM 43861 / JCM 3304 / KCC A-0304 / NBRC 14216 / KM-6054</strain>
    </source>
</reference>
<comment type="catalytic activity">
    <reaction evidence="23">
        <text>tetradecanoyl-CoA + H2O = tetradecanoate + CoA + H(+)</text>
        <dbReference type="Rhea" id="RHEA:40119"/>
        <dbReference type="ChEBI" id="CHEBI:15377"/>
        <dbReference type="ChEBI" id="CHEBI:15378"/>
        <dbReference type="ChEBI" id="CHEBI:30807"/>
        <dbReference type="ChEBI" id="CHEBI:57287"/>
        <dbReference type="ChEBI" id="CHEBI:57385"/>
    </reaction>
    <physiologicalReaction direction="left-to-right" evidence="23">
        <dbReference type="Rhea" id="RHEA:40120"/>
    </physiologicalReaction>
</comment>
<dbReference type="KEGG" id="ksk:KSE_59980"/>
<dbReference type="GO" id="GO:0006631">
    <property type="term" value="P:fatty acid metabolic process"/>
    <property type="evidence" value="ECO:0007669"/>
    <property type="project" value="UniProtKB-KW"/>
</dbReference>
<feature type="region of interest" description="Disordered" evidence="24">
    <location>
        <begin position="309"/>
        <end position="331"/>
    </location>
</feature>
<dbReference type="AlphaFoldDB" id="E4N0T4"/>
<comment type="catalytic activity">
    <reaction evidence="19">
        <text>octanoyl-CoA + H2O = octanoate + CoA + H(+)</text>
        <dbReference type="Rhea" id="RHEA:30143"/>
        <dbReference type="ChEBI" id="CHEBI:15377"/>
        <dbReference type="ChEBI" id="CHEBI:15378"/>
        <dbReference type="ChEBI" id="CHEBI:25646"/>
        <dbReference type="ChEBI" id="CHEBI:57287"/>
        <dbReference type="ChEBI" id="CHEBI:57386"/>
    </reaction>
    <physiologicalReaction direction="left-to-right" evidence="19">
        <dbReference type="Rhea" id="RHEA:30144"/>
    </physiologicalReaction>
</comment>
<keyword evidence="9" id="KW-0809">Transit peptide</keyword>
<evidence type="ECO:0000256" key="17">
    <source>
        <dbReference type="ARBA" id="ARBA00040123"/>
    </source>
</evidence>
<evidence type="ECO:0000256" key="11">
    <source>
        <dbReference type="ARBA" id="ARBA00023136"/>
    </source>
</evidence>
<evidence type="ECO:0000256" key="20">
    <source>
        <dbReference type="ARBA" id="ARBA00047734"/>
    </source>
</evidence>
<dbReference type="InterPro" id="IPR029069">
    <property type="entry name" value="HotDog_dom_sf"/>
</dbReference>
<dbReference type="RefSeq" id="WP_014139064.1">
    <property type="nucleotide sequence ID" value="NC_016109.1"/>
</dbReference>
<evidence type="ECO:0000256" key="2">
    <source>
        <dbReference type="ARBA" id="ARBA00004496"/>
    </source>
</evidence>
<keyword evidence="8" id="KW-0276">Fatty acid metabolism</keyword>
<keyword evidence="27" id="KW-1185">Reference proteome</keyword>
<keyword evidence="4" id="KW-1003">Cell membrane</keyword>
<comment type="similarity">
    <text evidence="15">Belongs to the THEM4/THEM5 thioesterase family.</text>
</comment>
<dbReference type="GO" id="GO:0016020">
    <property type="term" value="C:membrane"/>
    <property type="evidence" value="ECO:0007669"/>
    <property type="project" value="UniProtKB-SubCell"/>
</dbReference>
<keyword evidence="7" id="KW-0378">Hydrolase</keyword>
<gene>
    <name evidence="26" type="ordered locus">KSE_59980</name>
</gene>
<dbReference type="Proteomes" id="UP000007076">
    <property type="component" value="Chromosome"/>
</dbReference>
<name>E4N0T4_KITSK</name>
<dbReference type="PANTHER" id="PTHR12418:SF19">
    <property type="entry name" value="ACYL-COENZYME A THIOESTERASE THEM4"/>
    <property type="match status" value="1"/>
</dbReference>
<comment type="catalytic activity">
    <reaction evidence="22">
        <text>dodecanoyl-CoA + H2O = dodecanoate + CoA + H(+)</text>
        <dbReference type="Rhea" id="RHEA:30135"/>
        <dbReference type="ChEBI" id="CHEBI:15377"/>
        <dbReference type="ChEBI" id="CHEBI:15378"/>
        <dbReference type="ChEBI" id="CHEBI:18262"/>
        <dbReference type="ChEBI" id="CHEBI:57287"/>
        <dbReference type="ChEBI" id="CHEBI:57375"/>
    </reaction>
    <physiologicalReaction direction="left-to-right" evidence="22">
        <dbReference type="Rhea" id="RHEA:30136"/>
    </physiologicalReaction>
</comment>
<keyword evidence="10" id="KW-0443">Lipid metabolism</keyword>
<feature type="compositionally biased region" description="Low complexity" evidence="24">
    <location>
        <begin position="88"/>
        <end position="142"/>
    </location>
</feature>
<organism evidence="26 27">
    <name type="scientific">Kitasatospora setae (strain ATCC 33774 / DSM 43861 / JCM 3304 / KCC A-0304 / NBRC 14216 / KM-6054)</name>
    <name type="common">Streptomyces setae</name>
    <dbReference type="NCBI Taxonomy" id="452652"/>
    <lineage>
        <taxon>Bacteria</taxon>
        <taxon>Bacillati</taxon>
        <taxon>Actinomycetota</taxon>
        <taxon>Actinomycetes</taxon>
        <taxon>Kitasatosporales</taxon>
        <taxon>Streptomycetaceae</taxon>
        <taxon>Kitasatospora</taxon>
    </lineage>
</organism>
<evidence type="ECO:0000256" key="16">
    <source>
        <dbReference type="ARBA" id="ARBA00038848"/>
    </source>
</evidence>
<evidence type="ECO:0000256" key="22">
    <source>
        <dbReference type="ARBA" id="ARBA00048074"/>
    </source>
</evidence>
<evidence type="ECO:0000256" key="3">
    <source>
        <dbReference type="ARBA" id="ARBA00004632"/>
    </source>
</evidence>
<evidence type="ECO:0000256" key="18">
    <source>
        <dbReference type="ARBA" id="ARBA00043210"/>
    </source>
</evidence>
<protein>
    <recommendedName>
        <fullName evidence="17">Acyl-coenzyme A thioesterase THEM4</fullName>
        <ecNumber evidence="16">3.1.2.2</ecNumber>
    </recommendedName>
    <alternativeName>
        <fullName evidence="18">Thioesterase superfamily member 4</fullName>
    </alternativeName>
</protein>
<comment type="catalytic activity">
    <reaction evidence="13">
        <text>(5Z,8Z,11Z,14Z)-eicosatetraenoyl-CoA + H2O = (5Z,8Z,11Z,14Z)-eicosatetraenoate + CoA + H(+)</text>
        <dbReference type="Rhea" id="RHEA:40151"/>
        <dbReference type="ChEBI" id="CHEBI:15377"/>
        <dbReference type="ChEBI" id="CHEBI:15378"/>
        <dbReference type="ChEBI" id="CHEBI:32395"/>
        <dbReference type="ChEBI" id="CHEBI:57287"/>
        <dbReference type="ChEBI" id="CHEBI:57368"/>
    </reaction>
    <physiologicalReaction direction="left-to-right" evidence="13">
        <dbReference type="Rhea" id="RHEA:40152"/>
    </physiologicalReaction>
</comment>
<dbReference type="InterPro" id="IPR006683">
    <property type="entry name" value="Thioestr_dom"/>
</dbReference>
<evidence type="ECO:0000256" key="4">
    <source>
        <dbReference type="ARBA" id="ARBA00022475"/>
    </source>
</evidence>
<sequence length="331" mass="32201">MPNPCPPGPSPSGTKPAPATRAAPGPAPATGARSAPGERSTTGTTGPVTGPRTTTGPTAKAAPRTAGGTPKAATGPRTSTGPKPPARPVASPARPVAEQPAAKLRPGAGARAAAGARRATLARARTRAAAGPAAGAVAESAADPGPEPTAGTGSGLGTVYERMLRANGIDALRAARGAERALFPFSDELGMRVTAVGPGEVLLSVRPLGTHQGWPENTHGGFLATLCDTACGLAVVSLAPARHTVVTASLSVQYLRPVPAPGGAVGCLGTVTHRQGSRVLARADVTGGDGEVLATATAVMLIRTADPDGDGAADGAADGGEGTAASPARVS</sequence>
<dbReference type="PATRIC" id="fig|452652.3.peg.6008"/>
<evidence type="ECO:0000313" key="27">
    <source>
        <dbReference type="Proteomes" id="UP000007076"/>
    </source>
</evidence>
<evidence type="ECO:0000256" key="12">
    <source>
        <dbReference type="ARBA" id="ARBA00023273"/>
    </source>
</evidence>
<evidence type="ECO:0000256" key="19">
    <source>
        <dbReference type="ARBA" id="ARBA00047588"/>
    </source>
</evidence>
<evidence type="ECO:0000256" key="1">
    <source>
        <dbReference type="ARBA" id="ARBA00004170"/>
    </source>
</evidence>
<evidence type="ECO:0000256" key="23">
    <source>
        <dbReference type="ARBA" id="ARBA00048180"/>
    </source>
</evidence>
<evidence type="ECO:0000256" key="8">
    <source>
        <dbReference type="ARBA" id="ARBA00022832"/>
    </source>
</evidence>
<comment type="catalytic activity">
    <reaction evidence="20">
        <text>hexadecanoyl-CoA + H2O = hexadecanoate + CoA + H(+)</text>
        <dbReference type="Rhea" id="RHEA:16645"/>
        <dbReference type="ChEBI" id="CHEBI:7896"/>
        <dbReference type="ChEBI" id="CHEBI:15377"/>
        <dbReference type="ChEBI" id="CHEBI:15378"/>
        <dbReference type="ChEBI" id="CHEBI:57287"/>
        <dbReference type="ChEBI" id="CHEBI:57379"/>
        <dbReference type="EC" id="3.1.2.2"/>
    </reaction>
    <physiologicalReaction direction="left-to-right" evidence="20">
        <dbReference type="Rhea" id="RHEA:16646"/>
    </physiologicalReaction>
</comment>
<dbReference type="EMBL" id="AP010968">
    <property type="protein sequence ID" value="BAJ31768.1"/>
    <property type="molecule type" value="Genomic_DNA"/>
</dbReference>
<evidence type="ECO:0000256" key="21">
    <source>
        <dbReference type="ARBA" id="ARBA00047969"/>
    </source>
</evidence>
<evidence type="ECO:0000313" key="26">
    <source>
        <dbReference type="EMBL" id="BAJ31768.1"/>
    </source>
</evidence>
<evidence type="ECO:0000256" key="13">
    <source>
        <dbReference type="ARBA" id="ARBA00035852"/>
    </source>
</evidence>
<dbReference type="eggNOG" id="COG2050">
    <property type="taxonomic scope" value="Bacteria"/>
</dbReference>
<feature type="region of interest" description="Disordered" evidence="24">
    <location>
        <begin position="1"/>
        <end position="156"/>
    </location>
</feature>
<dbReference type="SUPFAM" id="SSF54637">
    <property type="entry name" value="Thioesterase/thiol ester dehydrase-isomerase"/>
    <property type="match status" value="1"/>
</dbReference>
<dbReference type="Gene3D" id="3.10.129.10">
    <property type="entry name" value="Hotdog Thioesterase"/>
    <property type="match status" value="1"/>
</dbReference>
<dbReference type="CDD" id="cd03443">
    <property type="entry name" value="PaaI_thioesterase"/>
    <property type="match status" value="1"/>
</dbReference>
<accession>E4N0T4</accession>
<dbReference type="Pfam" id="PF03061">
    <property type="entry name" value="4HBT"/>
    <property type="match status" value="1"/>
</dbReference>